<dbReference type="PaxDb" id="3880-AES93883"/>
<dbReference type="HOGENOM" id="CLU_2834991_0_0_1"/>
<evidence type="ECO:0000313" key="3">
    <source>
        <dbReference type="EnsemblPlants" id="AES93883"/>
    </source>
</evidence>
<reference evidence="2 4" key="2">
    <citation type="journal article" date="2014" name="BMC Genomics">
        <title>An improved genome release (version Mt4.0) for the model legume Medicago truncatula.</title>
        <authorList>
            <person name="Tang H."/>
            <person name="Krishnakumar V."/>
            <person name="Bidwell S."/>
            <person name="Rosen B."/>
            <person name="Chan A."/>
            <person name="Zhou S."/>
            <person name="Gentzbittel L."/>
            <person name="Childs K.L."/>
            <person name="Yandell M."/>
            <person name="Gundlach H."/>
            <person name="Mayer K.F."/>
            <person name="Schwartz D.C."/>
            <person name="Town C.D."/>
        </authorList>
    </citation>
    <scope>GENOME REANNOTATION</scope>
    <source>
        <strain evidence="3 4">cv. Jemalong A17</strain>
    </source>
</reference>
<accession>G7K7X8</accession>
<sequence>MTLLDYFYVSNQFFLPEGTELNGRYPIQALYGLNPPKLVSEGIEPETSGGANSKISSQPLGQPQMG</sequence>
<protein>
    <submittedName>
        <fullName evidence="2 3">Uncharacterized protein</fullName>
    </submittedName>
</protein>
<keyword evidence="4" id="KW-1185">Reference proteome</keyword>
<dbReference type="EnsemblPlants" id="AES93883">
    <property type="protein sequence ID" value="AES93883"/>
    <property type="gene ID" value="MTR_5g008580"/>
</dbReference>
<organism evidence="2 4">
    <name type="scientific">Medicago truncatula</name>
    <name type="common">Barrel medic</name>
    <name type="synonym">Medicago tribuloides</name>
    <dbReference type="NCBI Taxonomy" id="3880"/>
    <lineage>
        <taxon>Eukaryota</taxon>
        <taxon>Viridiplantae</taxon>
        <taxon>Streptophyta</taxon>
        <taxon>Embryophyta</taxon>
        <taxon>Tracheophyta</taxon>
        <taxon>Spermatophyta</taxon>
        <taxon>Magnoliopsida</taxon>
        <taxon>eudicotyledons</taxon>
        <taxon>Gunneridae</taxon>
        <taxon>Pentapetalae</taxon>
        <taxon>rosids</taxon>
        <taxon>fabids</taxon>
        <taxon>Fabales</taxon>
        <taxon>Fabaceae</taxon>
        <taxon>Papilionoideae</taxon>
        <taxon>50 kb inversion clade</taxon>
        <taxon>NPAAA clade</taxon>
        <taxon>Hologalegina</taxon>
        <taxon>IRL clade</taxon>
        <taxon>Trifolieae</taxon>
        <taxon>Medicago</taxon>
    </lineage>
</organism>
<dbReference type="EMBL" id="CM001221">
    <property type="protein sequence ID" value="AES93883.1"/>
    <property type="molecule type" value="Genomic_DNA"/>
</dbReference>
<gene>
    <name evidence="2" type="ordered locus">MTR_5g008580</name>
</gene>
<proteinExistence type="predicted"/>
<reference evidence="2 4" key="1">
    <citation type="journal article" date="2011" name="Nature">
        <title>The Medicago genome provides insight into the evolution of rhizobial symbioses.</title>
        <authorList>
            <person name="Young N.D."/>
            <person name="Debelle F."/>
            <person name="Oldroyd G.E."/>
            <person name="Geurts R."/>
            <person name="Cannon S.B."/>
            <person name="Udvardi M.K."/>
            <person name="Benedito V.A."/>
            <person name="Mayer K.F."/>
            <person name="Gouzy J."/>
            <person name="Schoof H."/>
            <person name="Van de Peer Y."/>
            <person name="Proost S."/>
            <person name="Cook D.R."/>
            <person name="Meyers B.C."/>
            <person name="Spannagl M."/>
            <person name="Cheung F."/>
            <person name="De Mita S."/>
            <person name="Krishnakumar V."/>
            <person name="Gundlach H."/>
            <person name="Zhou S."/>
            <person name="Mudge J."/>
            <person name="Bharti A.K."/>
            <person name="Murray J.D."/>
            <person name="Naoumkina M.A."/>
            <person name="Rosen B."/>
            <person name="Silverstein K.A."/>
            <person name="Tang H."/>
            <person name="Rombauts S."/>
            <person name="Zhao P.X."/>
            <person name="Zhou P."/>
            <person name="Barbe V."/>
            <person name="Bardou P."/>
            <person name="Bechner M."/>
            <person name="Bellec A."/>
            <person name="Berger A."/>
            <person name="Berges H."/>
            <person name="Bidwell S."/>
            <person name="Bisseling T."/>
            <person name="Choisne N."/>
            <person name="Couloux A."/>
            <person name="Denny R."/>
            <person name="Deshpande S."/>
            <person name="Dai X."/>
            <person name="Doyle J.J."/>
            <person name="Dudez A.M."/>
            <person name="Farmer A.D."/>
            <person name="Fouteau S."/>
            <person name="Franken C."/>
            <person name="Gibelin C."/>
            <person name="Gish J."/>
            <person name="Goldstein S."/>
            <person name="Gonzalez A.J."/>
            <person name="Green P.J."/>
            <person name="Hallab A."/>
            <person name="Hartog M."/>
            <person name="Hua A."/>
            <person name="Humphray S.J."/>
            <person name="Jeong D.H."/>
            <person name="Jing Y."/>
            <person name="Jocker A."/>
            <person name="Kenton S.M."/>
            <person name="Kim D.J."/>
            <person name="Klee K."/>
            <person name="Lai H."/>
            <person name="Lang C."/>
            <person name="Lin S."/>
            <person name="Macmil S.L."/>
            <person name="Magdelenat G."/>
            <person name="Matthews L."/>
            <person name="McCorrison J."/>
            <person name="Monaghan E.L."/>
            <person name="Mun J.H."/>
            <person name="Najar F.Z."/>
            <person name="Nicholson C."/>
            <person name="Noirot C."/>
            <person name="O'Bleness M."/>
            <person name="Paule C.R."/>
            <person name="Poulain J."/>
            <person name="Prion F."/>
            <person name="Qin B."/>
            <person name="Qu C."/>
            <person name="Retzel E.F."/>
            <person name="Riddle C."/>
            <person name="Sallet E."/>
            <person name="Samain S."/>
            <person name="Samson N."/>
            <person name="Sanders I."/>
            <person name="Saurat O."/>
            <person name="Scarpelli C."/>
            <person name="Schiex T."/>
            <person name="Segurens B."/>
            <person name="Severin A.J."/>
            <person name="Sherrier D.J."/>
            <person name="Shi R."/>
            <person name="Sims S."/>
            <person name="Singer S.R."/>
            <person name="Sinharoy S."/>
            <person name="Sterck L."/>
            <person name="Viollet A."/>
            <person name="Wang B.B."/>
            <person name="Wang K."/>
            <person name="Wang M."/>
            <person name="Wang X."/>
            <person name="Warfsmann J."/>
            <person name="Weissenbach J."/>
            <person name="White D.D."/>
            <person name="White J.D."/>
            <person name="Wiley G.B."/>
            <person name="Wincker P."/>
            <person name="Xing Y."/>
            <person name="Yang L."/>
            <person name="Yao Z."/>
            <person name="Ying F."/>
            <person name="Zhai J."/>
            <person name="Zhou L."/>
            <person name="Zuber A."/>
            <person name="Denarie J."/>
            <person name="Dixon R.A."/>
            <person name="May G.D."/>
            <person name="Schwartz D.C."/>
            <person name="Rogers J."/>
            <person name="Quetier F."/>
            <person name="Town C.D."/>
            <person name="Roe B.A."/>
        </authorList>
    </citation>
    <scope>NUCLEOTIDE SEQUENCE [LARGE SCALE GENOMIC DNA]</scope>
    <source>
        <strain evidence="2">A17</strain>
        <strain evidence="3 4">cv. Jemalong A17</strain>
    </source>
</reference>
<dbReference type="AlphaFoldDB" id="G7K7X8"/>
<evidence type="ECO:0000313" key="4">
    <source>
        <dbReference type="Proteomes" id="UP000002051"/>
    </source>
</evidence>
<evidence type="ECO:0000256" key="1">
    <source>
        <dbReference type="SAM" id="MobiDB-lite"/>
    </source>
</evidence>
<reference evidence="3" key="3">
    <citation type="submission" date="2015-04" db="UniProtKB">
        <authorList>
            <consortium name="EnsemblPlants"/>
        </authorList>
    </citation>
    <scope>IDENTIFICATION</scope>
    <source>
        <strain evidence="3">cv. Jemalong A17</strain>
    </source>
</reference>
<name>G7K7X8_MEDTR</name>
<evidence type="ECO:0000313" key="2">
    <source>
        <dbReference type="EMBL" id="AES93883.1"/>
    </source>
</evidence>
<feature type="region of interest" description="Disordered" evidence="1">
    <location>
        <begin position="39"/>
        <end position="66"/>
    </location>
</feature>
<dbReference type="Proteomes" id="UP000002051">
    <property type="component" value="Chromosome 5"/>
</dbReference>
<feature type="compositionally biased region" description="Polar residues" evidence="1">
    <location>
        <begin position="49"/>
        <end position="66"/>
    </location>
</feature>